<dbReference type="RefSeq" id="WP_076164171.1">
    <property type="nucleotide sequence ID" value="NZ_JBEZVB010000019.1"/>
</dbReference>
<dbReference type="OrthoDB" id="3626646at2"/>
<keyword evidence="1" id="KW-0732">Signal</keyword>
<dbReference type="AlphaFoldDB" id="A0A1R0KM35"/>
<evidence type="ECO:0000256" key="1">
    <source>
        <dbReference type="SAM" id="SignalP"/>
    </source>
</evidence>
<evidence type="ECO:0000313" key="2">
    <source>
        <dbReference type="EMBL" id="OLZ47681.1"/>
    </source>
</evidence>
<evidence type="ECO:0000313" key="3">
    <source>
        <dbReference type="Proteomes" id="UP000187486"/>
    </source>
</evidence>
<dbReference type="EMBL" id="MQUQ01000015">
    <property type="protein sequence ID" value="OLZ47681.1"/>
    <property type="molecule type" value="Genomic_DNA"/>
</dbReference>
<name>A0A1R0KM35_9PSEU</name>
<comment type="caution">
    <text evidence="2">The sequence shown here is derived from an EMBL/GenBank/DDBJ whole genome shotgun (WGS) entry which is preliminary data.</text>
</comment>
<dbReference type="Proteomes" id="UP000187486">
    <property type="component" value="Unassembled WGS sequence"/>
</dbReference>
<sequence length="184" mass="18403">MPSAPKLLLITASTVLAAVSISSCSPDNNGTAIPAAGSSTSKSGPSTSSDAQGVFGDLVSCEILNPITQPMGYEAPTPETLESDNGCRAEKRSHGNIALYLVKEAGIEGIKPGRGTIAPTEIGGRKAVEVASVGGEGSCFIGLAVTDTSRATVNLTLSTGSTVEACTEAKTIAEAVVPQLPQGG</sequence>
<dbReference type="STRING" id="76021.BS329_27805"/>
<accession>A0A1R0KM35</accession>
<feature type="signal peptide" evidence="1">
    <location>
        <begin position="1"/>
        <end position="17"/>
    </location>
</feature>
<keyword evidence="3" id="KW-1185">Reference proteome</keyword>
<organism evidence="2 3">
    <name type="scientific">Amycolatopsis coloradensis</name>
    <dbReference type="NCBI Taxonomy" id="76021"/>
    <lineage>
        <taxon>Bacteria</taxon>
        <taxon>Bacillati</taxon>
        <taxon>Actinomycetota</taxon>
        <taxon>Actinomycetes</taxon>
        <taxon>Pseudonocardiales</taxon>
        <taxon>Pseudonocardiaceae</taxon>
        <taxon>Amycolatopsis</taxon>
    </lineage>
</organism>
<proteinExistence type="predicted"/>
<evidence type="ECO:0008006" key="4">
    <source>
        <dbReference type="Google" id="ProtNLM"/>
    </source>
</evidence>
<dbReference type="PROSITE" id="PS51257">
    <property type="entry name" value="PROKAR_LIPOPROTEIN"/>
    <property type="match status" value="1"/>
</dbReference>
<protein>
    <recommendedName>
        <fullName evidence="4">DUF3558 domain-containing protein</fullName>
    </recommendedName>
</protein>
<feature type="chain" id="PRO_5012232422" description="DUF3558 domain-containing protein" evidence="1">
    <location>
        <begin position="18"/>
        <end position="184"/>
    </location>
</feature>
<reference evidence="2 3" key="1">
    <citation type="submission" date="2016-01" db="EMBL/GenBank/DDBJ databases">
        <title>Amycolatopsis coloradensis genome sequencing and assembly.</title>
        <authorList>
            <person name="Mayilraj S."/>
        </authorList>
    </citation>
    <scope>NUCLEOTIDE SEQUENCE [LARGE SCALE GENOMIC DNA]</scope>
    <source>
        <strain evidence="2 3">DSM 44225</strain>
    </source>
</reference>
<gene>
    <name evidence="2" type="ORF">BS329_27805</name>
</gene>